<reference evidence="2" key="2">
    <citation type="submission" date="2020-10" db="UniProtKB">
        <authorList>
            <consortium name="WormBaseParasite"/>
        </authorList>
    </citation>
    <scope>IDENTIFICATION</scope>
</reference>
<name>A0A7E4VBX9_PANRE</name>
<dbReference type="WBParaSite" id="Pan_g18607.t1">
    <property type="protein sequence ID" value="Pan_g18607.t1"/>
    <property type="gene ID" value="Pan_g18607"/>
</dbReference>
<keyword evidence="1" id="KW-1185">Reference proteome</keyword>
<reference evidence="1" key="1">
    <citation type="journal article" date="2013" name="Genetics">
        <title>The draft genome and transcriptome of Panagrellus redivivus are shaped by the harsh demands of a free-living lifestyle.</title>
        <authorList>
            <person name="Srinivasan J."/>
            <person name="Dillman A.R."/>
            <person name="Macchietto M.G."/>
            <person name="Heikkinen L."/>
            <person name="Lakso M."/>
            <person name="Fracchia K.M."/>
            <person name="Antoshechkin I."/>
            <person name="Mortazavi A."/>
            <person name="Wong G."/>
            <person name="Sternberg P.W."/>
        </authorList>
    </citation>
    <scope>NUCLEOTIDE SEQUENCE [LARGE SCALE GENOMIC DNA]</scope>
    <source>
        <strain evidence="1">MT8872</strain>
    </source>
</reference>
<organism evidence="1 2">
    <name type="scientific">Panagrellus redivivus</name>
    <name type="common">Microworm</name>
    <dbReference type="NCBI Taxonomy" id="6233"/>
    <lineage>
        <taxon>Eukaryota</taxon>
        <taxon>Metazoa</taxon>
        <taxon>Ecdysozoa</taxon>
        <taxon>Nematoda</taxon>
        <taxon>Chromadorea</taxon>
        <taxon>Rhabditida</taxon>
        <taxon>Tylenchina</taxon>
        <taxon>Panagrolaimomorpha</taxon>
        <taxon>Panagrolaimoidea</taxon>
        <taxon>Panagrolaimidae</taxon>
        <taxon>Panagrellus</taxon>
    </lineage>
</organism>
<protein>
    <submittedName>
        <fullName evidence="2">MazG domain-containing protein</fullName>
    </submittedName>
</protein>
<evidence type="ECO:0000313" key="2">
    <source>
        <dbReference type="WBParaSite" id="Pan_g18607.t1"/>
    </source>
</evidence>
<dbReference type="AlphaFoldDB" id="A0A7E4VBX9"/>
<proteinExistence type="predicted"/>
<accession>A0A7E4VBX9</accession>
<sequence>MVFLFENKQVRQNSNFSAFLNRLLKAAEHGIVAFRHGDFVDDALVEDMWERLQRVKRQAWVNEGIDSVELLPRGEEVVMELLDICFHAVDSFDAYVSVETLEDAYRGISDAGPT</sequence>
<evidence type="ECO:0000313" key="1">
    <source>
        <dbReference type="Proteomes" id="UP000492821"/>
    </source>
</evidence>
<dbReference type="Proteomes" id="UP000492821">
    <property type="component" value="Unassembled WGS sequence"/>
</dbReference>